<evidence type="ECO:0000256" key="1">
    <source>
        <dbReference type="SAM" id="MobiDB-lite"/>
    </source>
</evidence>
<reference evidence="3 4" key="1">
    <citation type="submission" date="2021-02" db="EMBL/GenBank/DDBJ databases">
        <authorList>
            <person name="Pothier F. J."/>
        </authorList>
    </citation>
    <scope>NUCLEOTIDE SEQUENCE</scope>
    <source>
        <strain evidence="2 4">301</strain>
        <strain evidence="3">CFBP 1159</strain>
    </source>
</reference>
<dbReference type="AlphaFoldDB" id="A0A8D6XWF8"/>
<dbReference type="EMBL" id="HG992341">
    <property type="protein sequence ID" value="CAE6687055.1"/>
    <property type="molecule type" value="Genomic_DNA"/>
</dbReference>
<dbReference type="EMBL" id="HG992338">
    <property type="protein sequence ID" value="CAE6686829.1"/>
    <property type="molecule type" value="Genomic_DNA"/>
</dbReference>
<protein>
    <submittedName>
        <fullName evidence="3">Uncharacterized protein</fullName>
    </submittedName>
</protein>
<feature type="region of interest" description="Disordered" evidence="1">
    <location>
        <begin position="131"/>
        <end position="178"/>
    </location>
</feature>
<dbReference type="SUPFAM" id="SSF69304">
    <property type="entry name" value="Tricorn protease N-terminal domain"/>
    <property type="match status" value="1"/>
</dbReference>
<dbReference type="EMBL" id="HG992338">
    <property type="protein sequence ID" value="CAE6686841.1"/>
    <property type="molecule type" value="Genomic_DNA"/>
</dbReference>
<dbReference type="EMBL" id="HG992341">
    <property type="protein sequence ID" value="CAE6687031.1"/>
    <property type="molecule type" value="Genomic_DNA"/>
</dbReference>
<accession>A0A8D6XWF8</accession>
<name>A0A8D6XWF8_9XANT</name>
<organism evidence="3">
    <name type="scientific">Xanthomonas arboricola pv. corylina</name>
    <dbReference type="NCBI Taxonomy" id="487821"/>
    <lineage>
        <taxon>Bacteria</taxon>
        <taxon>Pseudomonadati</taxon>
        <taxon>Pseudomonadota</taxon>
        <taxon>Gammaproteobacteria</taxon>
        <taxon>Lysobacterales</taxon>
        <taxon>Lysobacteraceae</taxon>
        <taxon>Xanthomonas</taxon>
    </lineage>
</organism>
<sequence>MVGINNRDAKWHDLYRVDLATGQRTLVEKNTQHIETYLLDGDLQLRYATRVTEDGGVEVLARQGAAWKMLERVPFEDVLTTEVVGLSNDGNTLYLRDSRNRDTAALYAVDTATHARTLLTEDARADVDSVLKDPKNRRRAGRLGGVPAPGMDRTGQGHRQGPAGLEGAGPGRCEGGSTQPGRCHLDRELFGCRNAVALRPRHCQADQAVFRVSRPGRQAAGAKLAADVDRARRAASGELPHPAGRCGRQPRWQGRQAGAAGVVRAWRPLPA</sequence>
<dbReference type="Proteomes" id="UP000835287">
    <property type="component" value="Chromosome"/>
</dbReference>
<proteinExistence type="predicted"/>
<gene>
    <name evidence="3" type="ORF">CFBP1159_00740</name>
    <name evidence="2" type="ORF">XAC301_00710</name>
</gene>
<dbReference type="Proteomes" id="UP000835243">
    <property type="component" value="Chromosome"/>
</dbReference>
<feature type="compositionally biased region" description="Gly residues" evidence="1">
    <location>
        <begin position="164"/>
        <end position="174"/>
    </location>
</feature>
<evidence type="ECO:0000313" key="2">
    <source>
        <dbReference type="EMBL" id="CAE6686829.1"/>
    </source>
</evidence>
<evidence type="ECO:0000313" key="3">
    <source>
        <dbReference type="EMBL" id="CAE6687031.1"/>
    </source>
</evidence>
<keyword evidence="4" id="KW-1185">Reference proteome</keyword>
<evidence type="ECO:0000313" key="4">
    <source>
        <dbReference type="Proteomes" id="UP000835287"/>
    </source>
</evidence>